<dbReference type="Gene3D" id="3.40.50.1240">
    <property type="entry name" value="Phosphoglycerate mutase-like"/>
    <property type="match status" value="1"/>
</dbReference>
<dbReference type="InterPro" id="IPR001345">
    <property type="entry name" value="PG/BPGM_mutase_AS"/>
</dbReference>
<accession>A0ABS7WSQ5</accession>
<dbReference type="PROSITE" id="PS00175">
    <property type="entry name" value="PG_MUTASE"/>
    <property type="match status" value="1"/>
</dbReference>
<reference evidence="1 2" key="1">
    <citation type="submission" date="2020-07" db="EMBL/GenBank/DDBJ databases">
        <title>Transfer of Campylobacter canadensis to the novel genus Avispirillum gen. nov., that also includes two novel species recovered from migratory waterfowl: Avispirillum anseris sp. nov. and Avispirillum brantae sp. nov.</title>
        <authorList>
            <person name="Miller W.G."/>
            <person name="Chapman M.H."/>
            <person name="Yee E."/>
            <person name="Inglis G.D."/>
        </authorList>
    </citation>
    <scope>NUCLEOTIDE SEQUENCE [LARGE SCALE GENOMIC DNA]</scope>
    <source>
        <strain evidence="1 2">L283</strain>
    </source>
</reference>
<evidence type="ECO:0000313" key="1">
    <source>
        <dbReference type="EMBL" id="MBZ7987805.1"/>
    </source>
</evidence>
<dbReference type="Pfam" id="PF00300">
    <property type="entry name" value="His_Phos_1"/>
    <property type="match status" value="1"/>
</dbReference>
<dbReference type="EMBL" id="JACGBB010000015">
    <property type="protein sequence ID" value="MBZ7987805.1"/>
    <property type="molecule type" value="Genomic_DNA"/>
</dbReference>
<dbReference type="RefSeq" id="WP_172234272.1">
    <property type="nucleotide sequence ID" value="NZ_CP035946.1"/>
</dbReference>
<keyword evidence="2" id="KW-1185">Reference proteome</keyword>
<dbReference type="PIRSF" id="PIRSF000709">
    <property type="entry name" value="6PFK_2-Ptase"/>
    <property type="match status" value="1"/>
</dbReference>
<sequence>MIRIYLIRHGQTQWNKEGRYQGQIDTELSELGLEQAEKLGSFFKDYNFDCVIASPLKRAMITASKISKDLILDERLKEINHGPWEGKLSSEINEEELALWKSNPCALNIALAESLFDVQKRSVNAIYDYAKKFDNKTICVVAHDAVNKVILSYFLKLPLLSFWNIKQDNTCVNIFDLEITKNSFECTLHTLNNTIHLNTLLNDTSKQAL</sequence>
<organism evidence="1 2">
    <name type="scientific">Campylobacter canadensis</name>
    <dbReference type="NCBI Taxonomy" id="449520"/>
    <lineage>
        <taxon>Bacteria</taxon>
        <taxon>Pseudomonadati</taxon>
        <taxon>Campylobacterota</taxon>
        <taxon>Epsilonproteobacteria</taxon>
        <taxon>Campylobacterales</taxon>
        <taxon>Campylobacteraceae</taxon>
        <taxon>Campylobacter</taxon>
    </lineage>
</organism>
<dbReference type="InterPro" id="IPR029033">
    <property type="entry name" value="His_PPase_superfam"/>
</dbReference>
<protein>
    <submittedName>
        <fullName evidence="1">Histidine phosphatase family protein</fullName>
    </submittedName>
</protein>
<comment type="caution">
    <text evidence="1">The sequence shown here is derived from an EMBL/GenBank/DDBJ whole genome shotgun (WGS) entry which is preliminary data.</text>
</comment>
<dbReference type="InterPro" id="IPR050275">
    <property type="entry name" value="PGM_Phosphatase"/>
</dbReference>
<name>A0ABS7WSQ5_9BACT</name>
<dbReference type="SMART" id="SM00855">
    <property type="entry name" value="PGAM"/>
    <property type="match status" value="1"/>
</dbReference>
<dbReference type="InterPro" id="IPR013078">
    <property type="entry name" value="His_Pase_superF_clade-1"/>
</dbReference>
<dbReference type="CDD" id="cd07067">
    <property type="entry name" value="HP_PGM_like"/>
    <property type="match status" value="1"/>
</dbReference>
<evidence type="ECO:0000313" key="2">
    <source>
        <dbReference type="Proteomes" id="UP000786183"/>
    </source>
</evidence>
<proteinExistence type="predicted"/>
<dbReference type="Proteomes" id="UP000786183">
    <property type="component" value="Unassembled WGS sequence"/>
</dbReference>
<dbReference type="PANTHER" id="PTHR48100">
    <property type="entry name" value="BROAD-SPECIFICITY PHOSPHATASE YOR283W-RELATED"/>
    <property type="match status" value="1"/>
</dbReference>
<dbReference type="PANTHER" id="PTHR48100:SF10">
    <property type="entry name" value="2-CARBOXY-D-ARABINITOL-1-PHOSPHATASE-RELATED"/>
    <property type="match status" value="1"/>
</dbReference>
<dbReference type="SUPFAM" id="SSF53254">
    <property type="entry name" value="Phosphoglycerate mutase-like"/>
    <property type="match status" value="1"/>
</dbReference>
<gene>
    <name evidence="1" type="ORF">AVCANL283_06805</name>
</gene>